<evidence type="ECO:0000256" key="1">
    <source>
        <dbReference type="ARBA" id="ARBA00007665"/>
    </source>
</evidence>
<dbReference type="RefSeq" id="WP_186507325.1">
    <property type="nucleotide sequence ID" value="NZ_JACNEP010000010.1"/>
</dbReference>
<dbReference type="Pfam" id="PF01205">
    <property type="entry name" value="Impact_N"/>
    <property type="match status" value="1"/>
</dbReference>
<dbReference type="Proteomes" id="UP000601768">
    <property type="component" value="Unassembled WGS sequence"/>
</dbReference>
<dbReference type="SUPFAM" id="SSF54211">
    <property type="entry name" value="Ribosomal protein S5 domain 2-like"/>
    <property type="match status" value="1"/>
</dbReference>
<gene>
    <name evidence="4" type="ORF">H8B19_13005</name>
</gene>
<dbReference type="InterPro" id="IPR001498">
    <property type="entry name" value="Impact_N"/>
</dbReference>
<dbReference type="GO" id="GO:0032561">
    <property type="term" value="F:guanyl ribonucleotide binding"/>
    <property type="evidence" value="ECO:0007669"/>
    <property type="project" value="UniProtKB-ARBA"/>
</dbReference>
<sequence>MTKTSYAIPATEHQIEIEINKSKFIAIANHAANKSTADLLIKTIRAQHPTANHVCWAFIASSPTSTIRSMSDDGEPSGTAGKPMLAVLEHSGLGEICVCVVRYFGGVKLGKGGLQRAYSGAVSQVLKDLPHTTYEPSISATCEFAYEYDNHIQKLLQQFSVKMISQDFTASILLTIDIPLKHKTAFYDAVINATAGAASITFADI</sequence>
<dbReference type="PANTHER" id="PTHR16301:SF20">
    <property type="entry name" value="IMPACT FAMILY MEMBER YIGZ"/>
    <property type="match status" value="1"/>
</dbReference>
<proteinExistence type="inferred from homology"/>
<feature type="domain" description="Impact N-terminal" evidence="2">
    <location>
        <begin position="21"/>
        <end position="126"/>
    </location>
</feature>
<accession>A0A8J6IU97</accession>
<dbReference type="InterPro" id="IPR035647">
    <property type="entry name" value="EFG_III/V"/>
</dbReference>
<evidence type="ECO:0000313" key="5">
    <source>
        <dbReference type="Proteomes" id="UP000601768"/>
    </source>
</evidence>
<dbReference type="InterPro" id="IPR036956">
    <property type="entry name" value="Impact_N_sf"/>
</dbReference>
<keyword evidence="5" id="KW-1185">Reference proteome</keyword>
<protein>
    <submittedName>
        <fullName evidence="4">YigZ family protein</fullName>
    </submittedName>
</protein>
<dbReference type="InterPro" id="IPR023582">
    <property type="entry name" value="Impact"/>
</dbReference>
<dbReference type="GO" id="GO:0017111">
    <property type="term" value="F:ribonucleoside triphosphate phosphatase activity"/>
    <property type="evidence" value="ECO:0007669"/>
    <property type="project" value="UniProtKB-ARBA"/>
</dbReference>
<dbReference type="GO" id="GO:0005737">
    <property type="term" value="C:cytoplasm"/>
    <property type="evidence" value="ECO:0007669"/>
    <property type="project" value="TreeGrafter"/>
</dbReference>
<dbReference type="GO" id="GO:0043168">
    <property type="term" value="F:anion binding"/>
    <property type="evidence" value="ECO:0007669"/>
    <property type="project" value="UniProtKB-ARBA"/>
</dbReference>
<dbReference type="AlphaFoldDB" id="A0A8J6IU97"/>
<dbReference type="SUPFAM" id="SSF54980">
    <property type="entry name" value="EF-G C-terminal domain-like"/>
    <property type="match status" value="1"/>
</dbReference>
<evidence type="ECO:0000259" key="2">
    <source>
        <dbReference type="Pfam" id="PF01205"/>
    </source>
</evidence>
<dbReference type="PANTHER" id="PTHR16301">
    <property type="entry name" value="IMPACT-RELATED"/>
    <property type="match status" value="1"/>
</dbReference>
<evidence type="ECO:0000313" key="4">
    <source>
        <dbReference type="EMBL" id="MBC3766801.1"/>
    </source>
</evidence>
<feature type="domain" description="UPF0029" evidence="3">
    <location>
        <begin position="152"/>
        <end position="196"/>
    </location>
</feature>
<dbReference type="InterPro" id="IPR020568">
    <property type="entry name" value="Ribosomal_Su5_D2-typ_SF"/>
</dbReference>
<dbReference type="GO" id="GO:0006446">
    <property type="term" value="P:regulation of translational initiation"/>
    <property type="evidence" value="ECO:0007669"/>
    <property type="project" value="TreeGrafter"/>
</dbReference>
<organism evidence="4 5">
    <name type="scientific">Neptunicella marina</name>
    <dbReference type="NCBI Taxonomy" id="2125989"/>
    <lineage>
        <taxon>Bacteria</taxon>
        <taxon>Pseudomonadati</taxon>
        <taxon>Pseudomonadota</taxon>
        <taxon>Gammaproteobacteria</taxon>
        <taxon>Alteromonadales</taxon>
        <taxon>Alteromonadaceae</taxon>
        <taxon>Neptunicella</taxon>
    </lineage>
</organism>
<comment type="similarity">
    <text evidence="1">Belongs to the IMPACT family.</text>
</comment>
<dbReference type="EMBL" id="JACNEP010000010">
    <property type="protein sequence ID" value="MBC3766801.1"/>
    <property type="molecule type" value="Genomic_DNA"/>
</dbReference>
<reference evidence="4" key="1">
    <citation type="journal article" date="2018" name="Int. J. Syst. Evol. Microbiol.">
        <title>Neptunicella marina gen. nov., sp. nov., isolated from surface seawater.</title>
        <authorList>
            <person name="Liu X."/>
            <person name="Lai Q."/>
            <person name="Du Y."/>
            <person name="Zhang X."/>
            <person name="Liu Z."/>
            <person name="Sun F."/>
            <person name="Shao Z."/>
        </authorList>
    </citation>
    <scope>NUCLEOTIDE SEQUENCE</scope>
    <source>
        <strain evidence="4">S27-2</strain>
    </source>
</reference>
<dbReference type="Gene3D" id="3.30.230.30">
    <property type="entry name" value="Impact, N-terminal domain"/>
    <property type="match status" value="1"/>
</dbReference>
<dbReference type="InterPro" id="IPR015269">
    <property type="entry name" value="UPF0029_Impact_C"/>
</dbReference>
<dbReference type="Pfam" id="PF09186">
    <property type="entry name" value="DUF1949"/>
    <property type="match status" value="1"/>
</dbReference>
<evidence type="ECO:0000259" key="3">
    <source>
        <dbReference type="Pfam" id="PF09186"/>
    </source>
</evidence>
<reference evidence="4" key="2">
    <citation type="submission" date="2020-08" db="EMBL/GenBank/DDBJ databases">
        <authorList>
            <person name="Lai Q."/>
        </authorList>
    </citation>
    <scope>NUCLEOTIDE SEQUENCE</scope>
    <source>
        <strain evidence="4">S27-2</strain>
    </source>
</reference>
<dbReference type="NCBIfam" id="TIGR00257">
    <property type="entry name" value="IMPACT_YIGZ"/>
    <property type="match status" value="1"/>
</dbReference>
<dbReference type="InterPro" id="IPR015796">
    <property type="entry name" value="Impact_YigZ-like"/>
</dbReference>
<dbReference type="Gene3D" id="3.30.70.240">
    <property type="match status" value="1"/>
</dbReference>
<name>A0A8J6IU97_9ALTE</name>
<comment type="caution">
    <text evidence="4">The sequence shown here is derived from an EMBL/GenBank/DDBJ whole genome shotgun (WGS) entry which is preliminary data.</text>
</comment>